<gene>
    <name evidence="1" type="primary">hepS</name>
    <name evidence="1" type="ordered locus">AXY_12390</name>
</gene>
<dbReference type="HOGENOM" id="CLU_1222677_0_0_9"/>
<dbReference type="STRING" id="698758.AXY_12390"/>
<proteinExistence type="predicted"/>
<dbReference type="GO" id="GO:0000010">
    <property type="term" value="F:heptaprenyl diphosphate synthase activity"/>
    <property type="evidence" value="ECO:0007669"/>
    <property type="project" value="UniProtKB-EC"/>
</dbReference>
<dbReference type="KEGG" id="axl:AXY_12390"/>
<dbReference type="Gene3D" id="1.20.120.1450">
    <property type="match status" value="1"/>
</dbReference>
<dbReference type="Pfam" id="PF07307">
    <property type="entry name" value="HEPPP_synt_1"/>
    <property type="match status" value="1"/>
</dbReference>
<dbReference type="RefSeq" id="WP_015009976.1">
    <property type="nucleotide sequence ID" value="NC_018704.1"/>
</dbReference>
<name>K0J422_AMPXN</name>
<dbReference type="OrthoDB" id="2417886at2"/>
<dbReference type="GO" id="GO:0009234">
    <property type="term" value="P:menaquinone biosynthetic process"/>
    <property type="evidence" value="ECO:0007669"/>
    <property type="project" value="InterPro"/>
</dbReference>
<keyword evidence="2" id="KW-1185">Reference proteome</keyword>
<accession>K0J422</accession>
<keyword evidence="1" id="KW-0808">Transferase</keyword>
<organism evidence="1 2">
    <name type="scientific">Amphibacillus xylanus (strain ATCC 51415 / DSM 6626 / JCM 7361 / LMG 17667 / NBRC 15112 / Ep01)</name>
    <dbReference type="NCBI Taxonomy" id="698758"/>
    <lineage>
        <taxon>Bacteria</taxon>
        <taxon>Bacillati</taxon>
        <taxon>Bacillota</taxon>
        <taxon>Bacilli</taxon>
        <taxon>Bacillales</taxon>
        <taxon>Bacillaceae</taxon>
        <taxon>Amphibacillus</taxon>
    </lineage>
</organism>
<dbReference type="EMBL" id="AP012050">
    <property type="protein sequence ID" value="BAM47371.1"/>
    <property type="molecule type" value="Genomic_DNA"/>
</dbReference>
<dbReference type="InterPro" id="IPR009920">
    <property type="entry name" value="HEPPP_synth_su1"/>
</dbReference>
<evidence type="ECO:0000313" key="2">
    <source>
        <dbReference type="Proteomes" id="UP000006294"/>
    </source>
</evidence>
<dbReference type="AlphaFoldDB" id="K0J422"/>
<protein>
    <submittedName>
        <fullName evidence="1">Putative heptaprenyl diphosphate synthase component I</fullName>
        <ecNumber evidence="1">2.5.1.30</ecNumber>
    </submittedName>
</protein>
<dbReference type="EC" id="2.5.1.30" evidence="1"/>
<dbReference type="Proteomes" id="UP000006294">
    <property type="component" value="Chromosome"/>
</dbReference>
<reference evidence="1 2" key="1">
    <citation type="submission" date="2011-01" db="EMBL/GenBank/DDBJ databases">
        <title>Whole genome sequence of Amphibacillus xylinus NBRC 15112.</title>
        <authorList>
            <person name="Nakazawa H."/>
            <person name="Katano Y."/>
            <person name="Nakamura S."/>
            <person name="Sasagawa M."/>
            <person name="Fukada J."/>
            <person name="Arai T."/>
            <person name="Sasakura N."/>
            <person name="Mochizuki D."/>
            <person name="Hosoyama A."/>
            <person name="Harada K."/>
            <person name="Horikawa H."/>
            <person name="Kato Y."/>
            <person name="Harada T."/>
            <person name="Sasaki K."/>
            <person name="Sekiguchi M."/>
            <person name="Hodoyama M."/>
            <person name="Nishiko R."/>
            <person name="Narita H."/>
            <person name="Hanamaki A."/>
            <person name="Hata C."/>
            <person name="Konno Y."/>
            <person name="Niimura Y."/>
            <person name="Yamazaki S."/>
            <person name="Fujita N."/>
        </authorList>
    </citation>
    <scope>NUCLEOTIDE SEQUENCE [LARGE SCALE GENOMIC DNA]</scope>
    <source>
        <strain evidence="2">ATCC 51415 / DSM 6626 / JCM 7361 / LMG 17667 / NBRC 15112 / Ep01</strain>
    </source>
</reference>
<sequence length="226" mass="26417">MISDLITDKINQEFQPFINSAVKDLLLKDDPRLLIYRDLITLADWDEAKKVDIIVSIHLLQLSLDLHRQVLSQTSERKTEIILIGDYLSAQHYDLLASHSEYQLIKALASVTKSINQLNINVDKLMPHNFNQFIKINAQIDTLIINQLLKYFNLAELNLFITEASYYYSLISFSQIESSVDEIKLMIPFRRSSLNNTERQIHVRYQGLVRMIKKQLKRHFHLAYLA</sequence>
<evidence type="ECO:0000313" key="1">
    <source>
        <dbReference type="EMBL" id="BAM47371.1"/>
    </source>
</evidence>